<dbReference type="Proteomes" id="UP000615755">
    <property type="component" value="Unassembled WGS sequence"/>
</dbReference>
<feature type="transmembrane region" description="Helical" evidence="1">
    <location>
        <begin position="12"/>
        <end position="29"/>
    </location>
</feature>
<evidence type="ECO:0000313" key="3">
    <source>
        <dbReference type="EMBL" id="MBE0368479.1"/>
    </source>
</evidence>
<feature type="transmembrane region" description="Helical" evidence="1">
    <location>
        <begin position="79"/>
        <end position="101"/>
    </location>
</feature>
<feature type="transmembrane region" description="Helical" evidence="1">
    <location>
        <begin position="148"/>
        <end position="169"/>
    </location>
</feature>
<feature type="transmembrane region" description="Helical" evidence="1">
    <location>
        <begin position="35"/>
        <end position="58"/>
    </location>
</feature>
<evidence type="ECO:0000313" key="4">
    <source>
        <dbReference type="Proteomes" id="UP000615755"/>
    </source>
</evidence>
<evidence type="ECO:0000256" key="1">
    <source>
        <dbReference type="SAM" id="Phobius"/>
    </source>
</evidence>
<accession>A0ABR9EDN6</accession>
<feature type="transmembrane region" description="Helical" evidence="1">
    <location>
        <begin position="244"/>
        <end position="267"/>
    </location>
</feature>
<dbReference type="PANTHER" id="PTHR23028">
    <property type="entry name" value="ACETYLTRANSFERASE"/>
    <property type="match status" value="1"/>
</dbReference>
<sequence>MQIRKLNTLRGLAALIVFFTHFSDITHWLDGALGGGAGAYGVMLFFLLSGFLMSYLYLNKAFTKSNIKHYLFARFARVLPLYFVVVLSAYFLTVSGNDSLYHIPDFNSLLGHLFLVYGESVFWSIPAEIQFYFIFLIFWFFAKQRSGYIYASIVGVMVLLFLTNFPRLYGEIYEIPYNIFNVLRSLPYFFVGVIFGMHYHSFKVPDYLRKHGFILVLGLIPLMYPEFSFVSSDAKRRMWLSYEVLFVMSTVFFCIVFLVPNNNILLANKLGDFLGKISYSLYLLHMPIIVKVDQFTLSVEMKLLVSLVLSICAAYVSYRFFEKPLATQIRQAANRGNHPKGSMAS</sequence>
<feature type="transmembrane region" description="Helical" evidence="1">
    <location>
        <begin position="121"/>
        <end position="141"/>
    </location>
</feature>
<dbReference type="InterPro" id="IPR050879">
    <property type="entry name" value="Acyltransferase_3"/>
</dbReference>
<comment type="caution">
    <text evidence="3">The sequence shown here is derived from an EMBL/GenBank/DDBJ whole genome shotgun (WGS) entry which is preliminary data.</text>
</comment>
<protein>
    <recommendedName>
        <fullName evidence="2">Acyltransferase 3 domain-containing protein</fullName>
    </recommendedName>
</protein>
<feature type="domain" description="Acyltransferase 3" evidence="2">
    <location>
        <begin position="5"/>
        <end position="317"/>
    </location>
</feature>
<gene>
    <name evidence="3" type="ORF">PAUR_a2088</name>
</gene>
<keyword evidence="1" id="KW-0812">Transmembrane</keyword>
<dbReference type="Pfam" id="PF01757">
    <property type="entry name" value="Acyl_transf_3"/>
    <property type="match status" value="1"/>
</dbReference>
<reference evidence="3 4" key="1">
    <citation type="submission" date="2015-03" db="EMBL/GenBank/DDBJ databases">
        <title>Genome sequence of Pseudoalteromonas aurantia.</title>
        <authorList>
            <person name="Xie B.-B."/>
            <person name="Rong J.-C."/>
            <person name="Qin Q.-L."/>
            <person name="Zhang Y.-Z."/>
        </authorList>
    </citation>
    <scope>NUCLEOTIDE SEQUENCE [LARGE SCALE GENOMIC DNA]</scope>
    <source>
        <strain evidence="3 4">208</strain>
    </source>
</reference>
<proteinExistence type="predicted"/>
<name>A0ABR9EDN6_9GAMM</name>
<evidence type="ECO:0000259" key="2">
    <source>
        <dbReference type="Pfam" id="PF01757"/>
    </source>
</evidence>
<dbReference type="InterPro" id="IPR002656">
    <property type="entry name" value="Acyl_transf_3_dom"/>
</dbReference>
<keyword evidence="4" id="KW-1185">Reference proteome</keyword>
<feature type="transmembrane region" description="Helical" evidence="1">
    <location>
        <begin position="175"/>
        <end position="195"/>
    </location>
</feature>
<dbReference type="RefSeq" id="WP_192507755.1">
    <property type="nucleotide sequence ID" value="NZ_AQGV01000012.1"/>
</dbReference>
<organism evidence="3 4">
    <name type="scientific">Pseudoalteromonas aurantia 208</name>
    <dbReference type="NCBI Taxonomy" id="1314867"/>
    <lineage>
        <taxon>Bacteria</taxon>
        <taxon>Pseudomonadati</taxon>
        <taxon>Pseudomonadota</taxon>
        <taxon>Gammaproteobacteria</taxon>
        <taxon>Alteromonadales</taxon>
        <taxon>Pseudoalteromonadaceae</taxon>
        <taxon>Pseudoalteromonas</taxon>
    </lineage>
</organism>
<keyword evidence="1" id="KW-0472">Membrane</keyword>
<keyword evidence="1" id="KW-1133">Transmembrane helix</keyword>
<feature type="transmembrane region" description="Helical" evidence="1">
    <location>
        <begin position="303"/>
        <end position="321"/>
    </location>
</feature>
<dbReference type="EMBL" id="AQGV01000012">
    <property type="protein sequence ID" value="MBE0368479.1"/>
    <property type="molecule type" value="Genomic_DNA"/>
</dbReference>
<feature type="transmembrane region" description="Helical" evidence="1">
    <location>
        <begin position="279"/>
        <end position="297"/>
    </location>
</feature>
<feature type="transmembrane region" description="Helical" evidence="1">
    <location>
        <begin position="207"/>
        <end position="224"/>
    </location>
</feature>
<dbReference type="PANTHER" id="PTHR23028:SF53">
    <property type="entry name" value="ACYL_TRANSF_3 DOMAIN-CONTAINING PROTEIN"/>
    <property type="match status" value="1"/>
</dbReference>